<feature type="transmembrane region" description="Helical" evidence="2">
    <location>
        <begin position="60"/>
        <end position="78"/>
    </location>
</feature>
<feature type="region of interest" description="Disordered" evidence="1">
    <location>
        <begin position="566"/>
        <end position="629"/>
    </location>
</feature>
<accession>A0ABX2EXX8</accession>
<feature type="compositionally biased region" description="Low complexity" evidence="1">
    <location>
        <begin position="590"/>
        <end position="599"/>
    </location>
</feature>
<dbReference type="Pfam" id="PF01841">
    <property type="entry name" value="Transglut_core"/>
    <property type="match status" value="1"/>
</dbReference>
<feature type="region of interest" description="Disordered" evidence="1">
    <location>
        <begin position="824"/>
        <end position="853"/>
    </location>
</feature>
<dbReference type="InterPro" id="IPR002931">
    <property type="entry name" value="Transglutaminase-like"/>
</dbReference>
<keyword evidence="2" id="KW-0472">Membrane</keyword>
<dbReference type="InterPro" id="IPR052901">
    <property type="entry name" value="Bact_TGase-like"/>
</dbReference>
<protein>
    <submittedName>
        <fullName evidence="4">Transglutaminase</fullName>
    </submittedName>
</protein>
<feature type="compositionally biased region" description="Low complexity" evidence="1">
    <location>
        <begin position="607"/>
        <end position="620"/>
    </location>
</feature>
<dbReference type="PANTHER" id="PTHR42736:SF1">
    <property type="entry name" value="PROTEIN-GLUTAMINE GAMMA-GLUTAMYLTRANSFERASE"/>
    <property type="match status" value="1"/>
</dbReference>
<feature type="transmembrane region" description="Helical" evidence="2">
    <location>
        <begin position="634"/>
        <end position="660"/>
    </location>
</feature>
<keyword evidence="2" id="KW-0812">Transmembrane</keyword>
<dbReference type="RefSeq" id="WP_246364630.1">
    <property type="nucleotide sequence ID" value="NZ_CBCSGW010000019.1"/>
</dbReference>
<feature type="transmembrane region" description="Helical" evidence="2">
    <location>
        <begin position="672"/>
        <end position="691"/>
    </location>
</feature>
<feature type="domain" description="Transglutaminase-like" evidence="3">
    <location>
        <begin position="493"/>
        <end position="562"/>
    </location>
</feature>
<feature type="transmembrane region" description="Helical" evidence="2">
    <location>
        <begin position="172"/>
        <end position="189"/>
    </location>
</feature>
<gene>
    <name evidence="4" type="ORF">GC106_7730</name>
</gene>
<evidence type="ECO:0000313" key="4">
    <source>
        <dbReference type="EMBL" id="NRN63572.1"/>
    </source>
</evidence>
<dbReference type="SMART" id="SM00460">
    <property type="entry name" value="TGc"/>
    <property type="match status" value="1"/>
</dbReference>
<feature type="transmembrane region" description="Helical" evidence="2">
    <location>
        <begin position="85"/>
        <end position="104"/>
    </location>
</feature>
<evidence type="ECO:0000313" key="5">
    <source>
        <dbReference type="Proteomes" id="UP000763557"/>
    </source>
</evidence>
<dbReference type="Pfam" id="PF11992">
    <property type="entry name" value="TgpA_N"/>
    <property type="match status" value="1"/>
</dbReference>
<evidence type="ECO:0000259" key="3">
    <source>
        <dbReference type="SMART" id="SM00460"/>
    </source>
</evidence>
<proteinExistence type="predicted"/>
<feature type="transmembrane region" description="Helical" evidence="2">
    <location>
        <begin position="697"/>
        <end position="715"/>
    </location>
</feature>
<keyword evidence="2" id="KW-1133">Transmembrane helix</keyword>
<evidence type="ECO:0000256" key="2">
    <source>
        <dbReference type="SAM" id="Phobius"/>
    </source>
</evidence>
<feature type="transmembrane region" description="Helical" evidence="2">
    <location>
        <begin position="144"/>
        <end position="165"/>
    </location>
</feature>
<feature type="transmembrane region" description="Helical" evidence="2">
    <location>
        <begin position="195"/>
        <end position="213"/>
    </location>
</feature>
<dbReference type="InterPro" id="IPR038765">
    <property type="entry name" value="Papain-like_cys_pep_sf"/>
</dbReference>
<dbReference type="InterPro" id="IPR021878">
    <property type="entry name" value="TgpA_N"/>
</dbReference>
<dbReference type="Proteomes" id="UP000763557">
    <property type="component" value="Unassembled WGS sequence"/>
</dbReference>
<dbReference type="PANTHER" id="PTHR42736">
    <property type="entry name" value="PROTEIN-GLUTAMINE GAMMA-GLUTAMYLTRANSFERASE"/>
    <property type="match status" value="1"/>
</dbReference>
<feature type="transmembrane region" description="Helical" evidence="2">
    <location>
        <begin position="35"/>
        <end position="54"/>
    </location>
</feature>
<reference evidence="4 5" key="1">
    <citation type="submission" date="2020-01" db="EMBL/GenBank/DDBJ databases">
        <title>Kibdelosporangium persica a novel Actinomycetes from a hot desert in Iran.</title>
        <authorList>
            <person name="Safaei N."/>
            <person name="Zaburannyi N."/>
            <person name="Mueller R."/>
            <person name="Wink J."/>
        </authorList>
    </citation>
    <scope>NUCLEOTIDE SEQUENCE [LARGE SCALE GENOMIC DNA]</scope>
    <source>
        <strain evidence="4 5">4NS15</strain>
    </source>
</reference>
<dbReference type="SUPFAM" id="SSF54001">
    <property type="entry name" value="Cysteine proteinases"/>
    <property type="match status" value="1"/>
</dbReference>
<organism evidence="4 5">
    <name type="scientific">Kibdelosporangium persicum</name>
    <dbReference type="NCBI Taxonomy" id="2698649"/>
    <lineage>
        <taxon>Bacteria</taxon>
        <taxon>Bacillati</taxon>
        <taxon>Actinomycetota</taxon>
        <taxon>Actinomycetes</taxon>
        <taxon>Pseudonocardiales</taxon>
        <taxon>Pseudonocardiaceae</taxon>
        <taxon>Kibdelosporangium</taxon>
    </lineage>
</organism>
<name>A0ABX2EXX8_9PSEU</name>
<dbReference type="Gene3D" id="3.10.620.30">
    <property type="match status" value="1"/>
</dbReference>
<feature type="compositionally biased region" description="Pro residues" evidence="1">
    <location>
        <begin position="11"/>
        <end position="22"/>
    </location>
</feature>
<feature type="region of interest" description="Disordered" evidence="1">
    <location>
        <begin position="1"/>
        <end position="30"/>
    </location>
</feature>
<feature type="transmembrane region" description="Helical" evidence="2">
    <location>
        <begin position="234"/>
        <end position="255"/>
    </location>
</feature>
<keyword evidence="5" id="KW-1185">Reference proteome</keyword>
<evidence type="ECO:0000256" key="1">
    <source>
        <dbReference type="SAM" id="MobiDB-lite"/>
    </source>
</evidence>
<sequence>MVYTPAREARPAPPAQPPPPPRTIQRGPEPMSNNVTPVFAALTTLCASTALSGVIDGGVWLGHAAVAIIVVVGTGIGLRALRFPILLIGLAQLFALMCLVVALFTSEGVLGFLPGPKAVGQIGDVLRDAVTVVQTGVPPVEPTTPILCLVVIAIGLVAVLVDSLAVAAGTPAASGLVLLCVYAVPASLADEMLPWWSFVLGAASYAMLLAVDGTHRHQQWRGRSPRPASTSGNAGAPVALVSVALVLALALGAIFTPIGTVGQLPGNVGAGGIASGGFSLKAFTRLRGMLDQKGNQEMFRVRGLSDDRRYLRATTLKTYKANEGWDLGPGMPNGRPLNTELPLEPGRSPGRENIRVEIEPVNSEDNWAPVYGSPRLIEGLPNDARFDELSGAVYTRKPRKFGTYVEWADLNQPTFEQLRQSPNASGSEVGPQYTELPPLDQRITALARDLTGGKANQWDKVLALKNYFAPENGFQYRTETARASTQDALVDFLFDGKVGYCEQYASAMAVLVRAAGIPARVAIGYTSGFQAGDYRSITTSDAHAWVEVFFPEYGWITVDPTPLNDGRGYTPPYMNPQTSGNPRLPADEPSSTSTSETTENSAVPQAPDNDPTQTDPGTTPQDDESSWAGYTSGALAGGATVLSLLLLTGLGVAGLGLTGASLTATKRRQRTILVTIASVLWLLAAVFAVAIVSWWLAVPLALIGLFLFPALTRYWRRRDRLQVVSGGTSEAPVAAWDELMAESWDRGASAPETDTIRMTARRLVREHSLDDEGKEGLRTVVSILERSWYGGGSAPGPELPTAVEHVRASMNRNAPLSFRAKFWPRSVMNPRKPRKKRSDDASGTTFEPASSTT</sequence>
<comment type="caution">
    <text evidence="4">The sequence shown here is derived from an EMBL/GenBank/DDBJ whole genome shotgun (WGS) entry which is preliminary data.</text>
</comment>
<feature type="compositionally biased region" description="Polar residues" evidence="1">
    <location>
        <begin position="841"/>
        <end position="853"/>
    </location>
</feature>
<dbReference type="EMBL" id="JAAATY010000001">
    <property type="protein sequence ID" value="NRN63572.1"/>
    <property type="molecule type" value="Genomic_DNA"/>
</dbReference>